<evidence type="ECO:0000313" key="1">
    <source>
        <dbReference type="EMBL" id="CRL45458.1"/>
    </source>
</evidence>
<reference evidence="1 2" key="1">
    <citation type="submission" date="2015-05" db="EMBL/GenBank/DDBJ databases">
        <authorList>
            <person name="Goodhead I."/>
        </authorList>
    </citation>
    <scope>NUCLEOTIDE SEQUENCE [LARGE SCALE GENOMIC DNA]</scope>
    <source>
        <strain evidence="2">morsitans</strain>
    </source>
</reference>
<name>A0A193QK44_SODGM</name>
<dbReference type="Proteomes" id="UP000245838">
    <property type="component" value="Chromosome sggmmb4_Chromosome"/>
</dbReference>
<dbReference type="AlphaFoldDB" id="A0A193QK44"/>
<evidence type="ECO:0000313" key="2">
    <source>
        <dbReference type="Proteomes" id="UP000245838"/>
    </source>
</evidence>
<protein>
    <submittedName>
        <fullName evidence="1">Uncharacterized protein</fullName>
    </submittedName>
</protein>
<gene>
    <name evidence="1" type="ORF">SGGMMB4_03193</name>
</gene>
<proteinExistence type="predicted"/>
<sequence>MSNAKNSKFAEAGLHEIGNCWRGNQSIALMTENQKAILISMILGSVNL</sequence>
<organism evidence="1 2">
    <name type="scientific">Sodalis glossinidius (strain morsitans)</name>
    <dbReference type="NCBI Taxonomy" id="343509"/>
    <lineage>
        <taxon>Bacteria</taxon>
        <taxon>Pseudomonadati</taxon>
        <taxon>Pseudomonadota</taxon>
        <taxon>Gammaproteobacteria</taxon>
        <taxon>Enterobacterales</taxon>
        <taxon>Bruguierivoracaceae</taxon>
        <taxon>Sodalis</taxon>
    </lineage>
</organism>
<accession>A0A193QK44</accession>
<dbReference type="EMBL" id="LN854557">
    <property type="protein sequence ID" value="CRL45458.1"/>
    <property type="molecule type" value="Genomic_DNA"/>
</dbReference>